<organism evidence="2">
    <name type="scientific">marine sediment metagenome</name>
    <dbReference type="NCBI Taxonomy" id="412755"/>
    <lineage>
        <taxon>unclassified sequences</taxon>
        <taxon>metagenomes</taxon>
        <taxon>ecological metagenomes</taxon>
    </lineage>
</organism>
<proteinExistence type="predicted"/>
<dbReference type="AlphaFoldDB" id="A0A0F9WQR1"/>
<name>A0A0F9WQR1_9ZZZZ</name>
<comment type="caution">
    <text evidence="2">The sequence shown here is derived from an EMBL/GenBank/DDBJ whole genome shotgun (WGS) entry which is preliminary data.</text>
</comment>
<evidence type="ECO:0000313" key="2">
    <source>
        <dbReference type="EMBL" id="KKN88551.1"/>
    </source>
</evidence>
<protein>
    <submittedName>
        <fullName evidence="2">Uncharacterized protein</fullName>
    </submittedName>
</protein>
<feature type="region of interest" description="Disordered" evidence="1">
    <location>
        <begin position="138"/>
        <end position="186"/>
    </location>
</feature>
<reference evidence="2" key="1">
    <citation type="journal article" date="2015" name="Nature">
        <title>Complex archaea that bridge the gap between prokaryotes and eukaryotes.</title>
        <authorList>
            <person name="Spang A."/>
            <person name="Saw J.H."/>
            <person name="Jorgensen S.L."/>
            <person name="Zaremba-Niedzwiedzka K."/>
            <person name="Martijn J."/>
            <person name="Lind A.E."/>
            <person name="van Eijk R."/>
            <person name="Schleper C."/>
            <person name="Guy L."/>
            <person name="Ettema T.J."/>
        </authorList>
    </citation>
    <scope>NUCLEOTIDE SEQUENCE</scope>
</reference>
<gene>
    <name evidence="2" type="ORF">LCGC14_0246620</name>
</gene>
<evidence type="ECO:0000256" key="1">
    <source>
        <dbReference type="SAM" id="MobiDB-lite"/>
    </source>
</evidence>
<dbReference type="EMBL" id="LAZR01000127">
    <property type="protein sequence ID" value="KKN88551.1"/>
    <property type="molecule type" value="Genomic_DNA"/>
</dbReference>
<accession>A0A0F9WQR1</accession>
<sequence length="186" mass="20384">MIGTHSMALKGLVRPGAARGSMRRIARRPAPCQALAPRCGEWPVEWVPIAAGWYLRAEKRERKSPEDKRSGLFVENGRLVASGGGMPPIDPCAVTVKARSLGRRSAGFPIVHCRNIMTVHQVATIDCHPFATIPWQSGSHCRRPPQYSPTSPVRGRIGPRNSARPPSARCRTGPSRRKAGSRRSPR</sequence>
<feature type="compositionally biased region" description="Basic residues" evidence="1">
    <location>
        <begin position="174"/>
        <end position="186"/>
    </location>
</feature>